<evidence type="ECO:0000313" key="1">
    <source>
        <dbReference type="EMBL" id="CCP51190.1"/>
    </source>
</evidence>
<protein>
    <submittedName>
        <fullName evidence="1">Uncharacterized protein</fullName>
    </submittedName>
</protein>
<gene>
    <name evidence="1" type="primary">Tb_ORF15</name>
</gene>
<name>A0A1L7QNZ8_9CAUD</name>
<evidence type="ECO:0000313" key="2">
    <source>
        <dbReference type="Proteomes" id="UP000224211"/>
    </source>
</evidence>
<dbReference type="InterPro" id="IPR056209">
    <property type="entry name" value="SU10_adaptor"/>
</dbReference>
<dbReference type="Proteomes" id="UP000224211">
    <property type="component" value="Segment"/>
</dbReference>
<accession>A0A1L7QNZ8</accession>
<organism evidence="1 2">
    <name type="scientific">Brucella phage Tb</name>
    <dbReference type="NCBI Taxonomy" id="1133292"/>
    <lineage>
        <taxon>Viruses</taxon>
        <taxon>Duplodnaviria</taxon>
        <taxon>Heunggongvirae</taxon>
        <taxon>Uroviricota</taxon>
        <taxon>Caudoviricetes</taxon>
        <taxon>Perisivirus</taxon>
        <taxon>Perisivirus Tb</taxon>
    </lineage>
</organism>
<reference evidence="1 2" key="2">
    <citation type="submission" date="2017-01" db="EMBL/GenBank/DDBJ databases">
        <title>Complete nucleotide sequence of different virulent Brucella phage genomes.</title>
        <authorList>
            <person name="Hammerl J.A."/>
            <person name="Hertwig S."/>
        </authorList>
    </citation>
    <scope>NUCLEOTIDE SEQUENCE [LARGE SCALE GENOMIC DNA]</scope>
    <source>
        <strain evidence="1">BfR</strain>
    </source>
</reference>
<dbReference type="EMBL" id="HF569091">
    <property type="protein sequence ID" value="CCP51190.1"/>
    <property type="molecule type" value="Genomic_DNA"/>
</dbReference>
<reference evidence="2" key="1">
    <citation type="submission" date="2012-12" db="EMBL/GenBank/DDBJ databases">
        <authorList>
            <person name="Hammerl J."/>
        </authorList>
    </citation>
    <scope>NUCLEOTIDE SEQUENCE [LARGE SCALE GENOMIC DNA]</scope>
</reference>
<dbReference type="Pfam" id="PF24175">
    <property type="entry name" value="SU10_adaptor"/>
    <property type="match status" value="1"/>
</dbReference>
<proteinExistence type="predicted"/>
<sequence>MSILSAMQSATIRLVGQKPAVFFTSSDQLELEIVDLVNEVARDICRYADWQALTKVYNVPTDGVTEIFDLPEDYDRQLLVTDIQDLNNWVWGYEHIENLNDFLYRRARNFELTPGAWTIYQNQIHFFPPPNAQNSATYPYISNNYALDSNNAGKPEFTADTDDFIIKGGNDLLTLGLIWRWRENKKLDYTGDQEQFTMALDQLAAKDKGTNVYRARSRSRRLNTHLAWPFELG</sequence>